<reference evidence="1" key="1">
    <citation type="submission" date="2018-05" db="EMBL/GenBank/DDBJ databases">
        <authorList>
            <person name="Lanie J.A."/>
            <person name="Ng W.-L."/>
            <person name="Kazmierczak K.M."/>
            <person name="Andrzejewski T.M."/>
            <person name="Davidsen T.M."/>
            <person name="Wayne K.J."/>
            <person name="Tettelin H."/>
            <person name="Glass J.I."/>
            <person name="Rusch D."/>
            <person name="Podicherti R."/>
            <person name="Tsui H.-C.T."/>
            <person name="Winkler M.E."/>
        </authorList>
    </citation>
    <scope>NUCLEOTIDE SEQUENCE</scope>
</reference>
<evidence type="ECO:0000313" key="1">
    <source>
        <dbReference type="EMBL" id="SVC90221.1"/>
    </source>
</evidence>
<dbReference type="EMBL" id="UINC01117650">
    <property type="protein sequence ID" value="SVC90221.1"/>
    <property type="molecule type" value="Genomic_DNA"/>
</dbReference>
<protein>
    <submittedName>
        <fullName evidence="1">Uncharacterized protein</fullName>
    </submittedName>
</protein>
<accession>A0A382R0U8</accession>
<sequence>MDTEVRLSFNRKVSFADGHSFGDVGPYER</sequence>
<proteinExistence type="predicted"/>
<gene>
    <name evidence="1" type="ORF">METZ01_LOCUS343075</name>
</gene>
<dbReference type="AlphaFoldDB" id="A0A382R0U8"/>
<organism evidence="1">
    <name type="scientific">marine metagenome</name>
    <dbReference type="NCBI Taxonomy" id="408172"/>
    <lineage>
        <taxon>unclassified sequences</taxon>
        <taxon>metagenomes</taxon>
        <taxon>ecological metagenomes</taxon>
    </lineage>
</organism>
<feature type="non-terminal residue" evidence="1">
    <location>
        <position position="29"/>
    </location>
</feature>
<name>A0A382R0U8_9ZZZZ</name>